<evidence type="ECO:0000256" key="1">
    <source>
        <dbReference type="ARBA" id="ARBA00009437"/>
    </source>
</evidence>
<dbReference type="Gene3D" id="1.10.10.10">
    <property type="entry name" value="Winged helix-like DNA-binding domain superfamily/Winged helix DNA-binding domain"/>
    <property type="match status" value="1"/>
</dbReference>
<dbReference type="EMBL" id="JAVDPY010000005">
    <property type="protein sequence ID" value="MDR6334839.1"/>
    <property type="molecule type" value="Genomic_DNA"/>
</dbReference>
<dbReference type="PROSITE" id="PS50931">
    <property type="entry name" value="HTH_LYSR"/>
    <property type="match status" value="1"/>
</dbReference>
<dbReference type="InterPro" id="IPR036390">
    <property type="entry name" value="WH_DNA-bd_sf"/>
</dbReference>
<evidence type="ECO:0000313" key="7">
    <source>
        <dbReference type="EMBL" id="MDR6334839.1"/>
    </source>
</evidence>
<proteinExistence type="inferred from homology"/>
<comment type="caution">
    <text evidence="6">The sequence shown here is derived from an EMBL/GenBank/DDBJ whole genome shotgun (WGS) entry which is preliminary data.</text>
</comment>
<dbReference type="InterPro" id="IPR005119">
    <property type="entry name" value="LysR_subst-bd"/>
</dbReference>
<dbReference type="InterPro" id="IPR036388">
    <property type="entry name" value="WH-like_DNA-bd_sf"/>
</dbReference>
<evidence type="ECO:0000313" key="6">
    <source>
        <dbReference type="EMBL" id="GLI23139.1"/>
    </source>
</evidence>
<dbReference type="FunFam" id="1.10.10.10:FF:000001">
    <property type="entry name" value="LysR family transcriptional regulator"/>
    <property type="match status" value="1"/>
</dbReference>
<dbReference type="GeneID" id="95763599"/>
<evidence type="ECO:0000259" key="5">
    <source>
        <dbReference type="PROSITE" id="PS50931"/>
    </source>
</evidence>
<dbReference type="Proteomes" id="UP001144397">
    <property type="component" value="Unassembled WGS sequence"/>
</dbReference>
<evidence type="ECO:0000256" key="3">
    <source>
        <dbReference type="ARBA" id="ARBA00023125"/>
    </source>
</evidence>
<organism evidence="6 8">
    <name type="scientific">Xanthobacter flavus</name>
    <dbReference type="NCBI Taxonomy" id="281"/>
    <lineage>
        <taxon>Bacteria</taxon>
        <taxon>Pseudomonadati</taxon>
        <taxon>Pseudomonadota</taxon>
        <taxon>Alphaproteobacteria</taxon>
        <taxon>Hyphomicrobiales</taxon>
        <taxon>Xanthobacteraceae</taxon>
        <taxon>Xanthobacter</taxon>
    </lineage>
</organism>
<dbReference type="Pfam" id="PF03466">
    <property type="entry name" value="LysR_substrate"/>
    <property type="match status" value="1"/>
</dbReference>
<dbReference type="RefSeq" id="WP_229643151.1">
    <property type="nucleotide sequence ID" value="NZ_BSDO01000004.1"/>
</dbReference>
<keyword evidence="4" id="KW-0804">Transcription</keyword>
<keyword evidence="3 7" id="KW-0238">DNA-binding</keyword>
<dbReference type="GO" id="GO:0000976">
    <property type="term" value="F:transcription cis-regulatory region binding"/>
    <property type="evidence" value="ECO:0007669"/>
    <property type="project" value="TreeGrafter"/>
</dbReference>
<dbReference type="InterPro" id="IPR000847">
    <property type="entry name" value="LysR_HTH_N"/>
</dbReference>
<dbReference type="AlphaFoldDB" id="A0A9W6CPR9"/>
<feature type="domain" description="HTH lysR-type" evidence="5">
    <location>
        <begin position="1"/>
        <end position="58"/>
    </location>
</feature>
<name>A0A9W6CPR9_XANFL</name>
<dbReference type="SUPFAM" id="SSF53850">
    <property type="entry name" value="Periplasmic binding protein-like II"/>
    <property type="match status" value="1"/>
</dbReference>
<dbReference type="Gene3D" id="3.40.190.10">
    <property type="entry name" value="Periplasmic binding protein-like II"/>
    <property type="match status" value="2"/>
</dbReference>
<dbReference type="Proteomes" id="UP001245370">
    <property type="component" value="Unassembled WGS sequence"/>
</dbReference>
<keyword evidence="2" id="KW-0805">Transcription regulation</keyword>
<sequence>MNFRQLQTFLEIIRLGSFAAAANNLNATQSTVSARIQELESELGVALFDRSQRKIAVTSKGRELVSYAERALQLHDEILHHITPRQMLSGIVRVGVAELVAMTWLPAFVATVHERYPHISLELDISLTAPLRARMLAGDLDVVLLPGEIADPALVVHPLGMVAFRWMAGAGMDLPDHVLSAQDLTRLRVLSLGENSVHYSTILSLLDRGSSAQRPDLCNSMTVIATLMIANTGISVLPPACYGDDIAAGRLRVLETICDPAPVPFVAAYKKRRLSGLHELIAATAAEVSTFATAEDTASG</sequence>
<reference evidence="6" key="1">
    <citation type="submission" date="2022-12" db="EMBL/GenBank/DDBJ databases">
        <title>Reference genome sequencing for broad-spectrum identification of bacterial and archaeal isolates by mass spectrometry.</title>
        <authorList>
            <person name="Sekiguchi Y."/>
            <person name="Tourlousse D.M."/>
        </authorList>
    </citation>
    <scope>NUCLEOTIDE SEQUENCE</scope>
    <source>
        <strain evidence="6">301</strain>
    </source>
</reference>
<dbReference type="PANTHER" id="PTHR30126">
    <property type="entry name" value="HTH-TYPE TRANSCRIPTIONAL REGULATOR"/>
    <property type="match status" value="1"/>
</dbReference>
<gene>
    <name evidence="7" type="ORF">GGQ86_003321</name>
    <name evidence="6" type="ORF">XFLAVUS301_28130</name>
</gene>
<dbReference type="EMBL" id="BSDO01000004">
    <property type="protein sequence ID" value="GLI23139.1"/>
    <property type="molecule type" value="Genomic_DNA"/>
</dbReference>
<dbReference type="GO" id="GO:0003700">
    <property type="term" value="F:DNA-binding transcription factor activity"/>
    <property type="evidence" value="ECO:0007669"/>
    <property type="project" value="InterPro"/>
</dbReference>
<evidence type="ECO:0000256" key="4">
    <source>
        <dbReference type="ARBA" id="ARBA00023163"/>
    </source>
</evidence>
<dbReference type="SUPFAM" id="SSF46785">
    <property type="entry name" value="Winged helix' DNA-binding domain"/>
    <property type="match status" value="1"/>
</dbReference>
<accession>A0A9W6CPR9</accession>
<reference evidence="7 9" key="2">
    <citation type="submission" date="2023-07" db="EMBL/GenBank/DDBJ databases">
        <title>Genomic Encyclopedia of Type Strains, Phase IV (KMG-IV): sequencing the most valuable type-strain genomes for metagenomic binning, comparative biology and taxonomic classification.</title>
        <authorList>
            <person name="Goeker M."/>
        </authorList>
    </citation>
    <scope>NUCLEOTIDE SEQUENCE [LARGE SCALE GENOMIC DNA]</scope>
    <source>
        <strain evidence="7 9">DSM 338</strain>
    </source>
</reference>
<dbReference type="PANTHER" id="PTHR30126:SF77">
    <property type="entry name" value="TRANSCRIPTIONAL REGULATORY PROTEIN"/>
    <property type="match status" value="1"/>
</dbReference>
<protein>
    <submittedName>
        <fullName evidence="7">DNA-binding transcriptional LysR family regulator</fullName>
    </submittedName>
    <submittedName>
        <fullName evidence="6">LysR family transcriptional regulator</fullName>
    </submittedName>
</protein>
<dbReference type="Pfam" id="PF00126">
    <property type="entry name" value="HTH_1"/>
    <property type="match status" value="1"/>
</dbReference>
<comment type="similarity">
    <text evidence="1">Belongs to the LysR transcriptional regulatory family.</text>
</comment>
<evidence type="ECO:0000256" key="2">
    <source>
        <dbReference type="ARBA" id="ARBA00023015"/>
    </source>
</evidence>
<dbReference type="PRINTS" id="PR00039">
    <property type="entry name" value="HTHLYSR"/>
</dbReference>
<keyword evidence="9" id="KW-1185">Reference proteome</keyword>
<evidence type="ECO:0000313" key="9">
    <source>
        <dbReference type="Proteomes" id="UP001245370"/>
    </source>
</evidence>
<evidence type="ECO:0000313" key="8">
    <source>
        <dbReference type="Proteomes" id="UP001144397"/>
    </source>
</evidence>
<dbReference type="CDD" id="cd05466">
    <property type="entry name" value="PBP2_LTTR_substrate"/>
    <property type="match status" value="1"/>
</dbReference>